<sequence>MSDIQLYQQARLSRDPRFDGLFFIGVKSTGIYCRPICPAKLPAEHQVEYYSCAAAAAQAGFRPCLRCRPDSAPHSPAWLGVQTTLRRAIQLIDQGALQQGNQGQLADRLGISERYLRKLFQQHLGVAPKHYALYQQVLLAKQLLHQTQLPVAEIALRSGFHSLRRFNDAFKQQVQLTPGQIRRRPQHGEQTVLELQLSYRPPLDWEAQLAFWQSRTLDGMEWVRGQIYGRTFVHQNVPGWFELCPHPASTQQNHSLQLKLHWPSSADLSPVLAKIRQLADLDANMLAIEQQLSPVFGDQLTAGLRIPGLWGSFEAAIRAILGQQVSVQGARTQLNRLLTELAATVPGTDKKLFPTPEAIAGSELLMIKVPQARRDTLKALARFVIAQPDSTPDDWLQLKGIGPWTVAYAKMRGLGEPDLWLGGDLGVQKALAHLPAFTEQQLSPWRSYATFQAWHSLSLPKPAKDSVSKD</sequence>
<dbReference type="PROSITE" id="PS01124">
    <property type="entry name" value="HTH_ARAC_FAMILY_2"/>
    <property type="match status" value="1"/>
</dbReference>
<dbReference type="SUPFAM" id="SSF48150">
    <property type="entry name" value="DNA-glycosylase"/>
    <property type="match status" value="1"/>
</dbReference>
<dbReference type="InterPro" id="IPR010316">
    <property type="entry name" value="AlkA_N"/>
</dbReference>
<keyword evidence="13" id="KW-0234">DNA repair</keyword>
<protein>
    <recommendedName>
        <fullName evidence="3">DNA-3-methyladenine glycosylase II</fullName>
        <ecNumber evidence="3">3.2.2.21</ecNumber>
    </recommendedName>
</protein>
<dbReference type="RefSeq" id="WP_377333312.1">
    <property type="nucleotide sequence ID" value="NZ_JBHSGB010000006.1"/>
</dbReference>
<dbReference type="Proteomes" id="UP001595962">
    <property type="component" value="Unassembled WGS sequence"/>
</dbReference>
<evidence type="ECO:0000256" key="7">
    <source>
        <dbReference type="ARBA" id="ARBA00022763"/>
    </source>
</evidence>
<dbReference type="Pfam" id="PF02805">
    <property type="entry name" value="Ada_Zn_binding"/>
    <property type="match status" value="1"/>
</dbReference>
<evidence type="ECO:0000256" key="9">
    <source>
        <dbReference type="ARBA" id="ARBA00023015"/>
    </source>
</evidence>
<keyword evidence="4" id="KW-0489">Methyltransferase</keyword>
<keyword evidence="11" id="KW-0010">Activator</keyword>
<dbReference type="Pfam" id="PF06029">
    <property type="entry name" value="AlkA_N"/>
    <property type="match status" value="1"/>
</dbReference>
<dbReference type="InterPro" id="IPR035451">
    <property type="entry name" value="Ada-like_dom_sf"/>
</dbReference>
<keyword evidence="8" id="KW-0862">Zinc</keyword>
<dbReference type="InterPro" id="IPR037046">
    <property type="entry name" value="AlkA_N_sf"/>
</dbReference>
<dbReference type="EMBL" id="JBHSGB010000006">
    <property type="protein sequence ID" value="MFC4655048.1"/>
    <property type="molecule type" value="Genomic_DNA"/>
</dbReference>
<evidence type="ECO:0000256" key="6">
    <source>
        <dbReference type="ARBA" id="ARBA00022723"/>
    </source>
</evidence>
<gene>
    <name evidence="15" type="ORF">ACFO3I_08480</name>
</gene>
<proteinExistence type="predicted"/>
<evidence type="ECO:0000313" key="16">
    <source>
        <dbReference type="Proteomes" id="UP001595962"/>
    </source>
</evidence>
<dbReference type="Gene3D" id="1.10.10.60">
    <property type="entry name" value="Homeodomain-like"/>
    <property type="match status" value="1"/>
</dbReference>
<keyword evidence="9" id="KW-0805">Transcription regulation</keyword>
<dbReference type="InterPro" id="IPR003265">
    <property type="entry name" value="HhH-GPD_domain"/>
</dbReference>
<reference evidence="16" key="1">
    <citation type="journal article" date="2019" name="Int. J. Syst. Evol. Microbiol.">
        <title>The Global Catalogue of Microorganisms (GCM) 10K type strain sequencing project: providing services to taxonomists for standard genome sequencing and annotation.</title>
        <authorList>
            <consortium name="The Broad Institute Genomics Platform"/>
            <consortium name="The Broad Institute Genome Sequencing Center for Infectious Disease"/>
            <person name="Wu L."/>
            <person name="Ma J."/>
        </authorList>
    </citation>
    <scope>NUCLEOTIDE SEQUENCE [LARGE SCALE GENOMIC DNA]</scope>
    <source>
        <strain evidence="16">DT28</strain>
    </source>
</reference>
<dbReference type="InterPro" id="IPR009057">
    <property type="entry name" value="Homeodomain-like_sf"/>
</dbReference>
<dbReference type="SMART" id="SM00478">
    <property type="entry name" value="ENDO3c"/>
    <property type="match status" value="1"/>
</dbReference>
<evidence type="ECO:0000313" key="15">
    <source>
        <dbReference type="EMBL" id="MFC4655048.1"/>
    </source>
</evidence>
<dbReference type="PANTHER" id="PTHR43003">
    <property type="entry name" value="DNA-3-METHYLADENINE GLYCOSYLASE"/>
    <property type="match status" value="1"/>
</dbReference>
<dbReference type="InterPro" id="IPR004026">
    <property type="entry name" value="Ada_DNA_repair_Zn-bd"/>
</dbReference>
<evidence type="ECO:0000256" key="4">
    <source>
        <dbReference type="ARBA" id="ARBA00022603"/>
    </source>
</evidence>
<keyword evidence="7" id="KW-0227">DNA damage</keyword>
<evidence type="ECO:0000256" key="11">
    <source>
        <dbReference type="ARBA" id="ARBA00023159"/>
    </source>
</evidence>
<comment type="caution">
    <text evidence="15">The sequence shown here is derived from an EMBL/GenBank/DDBJ whole genome shotgun (WGS) entry which is preliminary data.</text>
</comment>
<evidence type="ECO:0000256" key="10">
    <source>
        <dbReference type="ARBA" id="ARBA00023125"/>
    </source>
</evidence>
<evidence type="ECO:0000256" key="1">
    <source>
        <dbReference type="ARBA" id="ARBA00000086"/>
    </source>
</evidence>
<feature type="domain" description="HTH araC/xylS-type" evidence="14">
    <location>
        <begin position="86"/>
        <end position="184"/>
    </location>
</feature>
<dbReference type="Gene3D" id="3.30.310.20">
    <property type="entry name" value="DNA-3-methyladenine glycosylase AlkA, N-terminal domain"/>
    <property type="match status" value="1"/>
</dbReference>
<evidence type="ECO:0000256" key="3">
    <source>
        <dbReference type="ARBA" id="ARBA00012000"/>
    </source>
</evidence>
<evidence type="ECO:0000259" key="14">
    <source>
        <dbReference type="PROSITE" id="PS01124"/>
    </source>
</evidence>
<comment type="cofactor">
    <cofactor evidence="2">
        <name>Zn(2+)</name>
        <dbReference type="ChEBI" id="CHEBI:29105"/>
    </cofactor>
</comment>
<keyword evidence="16" id="KW-1185">Reference proteome</keyword>
<name>A0ABV9JLC3_9GAMM</name>
<dbReference type="Gene3D" id="3.40.10.10">
    <property type="entry name" value="DNA Methylphosphotriester Repair Domain"/>
    <property type="match status" value="1"/>
</dbReference>
<keyword evidence="5" id="KW-0808">Transferase</keyword>
<dbReference type="InterPro" id="IPR018060">
    <property type="entry name" value="HTH_AraC"/>
</dbReference>
<dbReference type="SMART" id="SM01009">
    <property type="entry name" value="AlkA_N"/>
    <property type="match status" value="1"/>
</dbReference>
<dbReference type="Pfam" id="PF12833">
    <property type="entry name" value="HTH_18"/>
    <property type="match status" value="1"/>
</dbReference>
<dbReference type="EC" id="3.2.2.21" evidence="3"/>
<keyword evidence="6" id="KW-0479">Metal-binding</keyword>
<evidence type="ECO:0000256" key="2">
    <source>
        <dbReference type="ARBA" id="ARBA00001947"/>
    </source>
</evidence>
<dbReference type="Gene3D" id="1.10.340.30">
    <property type="entry name" value="Hypothetical protein, domain 2"/>
    <property type="match status" value="1"/>
</dbReference>
<dbReference type="CDD" id="cd00056">
    <property type="entry name" value="ENDO3c"/>
    <property type="match status" value="1"/>
</dbReference>
<dbReference type="SMART" id="SM00342">
    <property type="entry name" value="HTH_ARAC"/>
    <property type="match status" value="1"/>
</dbReference>
<organism evidence="15 16">
    <name type="scientific">Rheinheimera marina</name>
    <dbReference type="NCBI Taxonomy" id="1774958"/>
    <lineage>
        <taxon>Bacteria</taxon>
        <taxon>Pseudomonadati</taxon>
        <taxon>Pseudomonadota</taxon>
        <taxon>Gammaproteobacteria</taxon>
        <taxon>Chromatiales</taxon>
        <taxon>Chromatiaceae</taxon>
        <taxon>Rheinheimera</taxon>
    </lineage>
</organism>
<evidence type="ECO:0000256" key="5">
    <source>
        <dbReference type="ARBA" id="ARBA00022679"/>
    </source>
</evidence>
<evidence type="ECO:0000256" key="8">
    <source>
        <dbReference type="ARBA" id="ARBA00022833"/>
    </source>
</evidence>
<dbReference type="SUPFAM" id="SSF57884">
    <property type="entry name" value="Ada DNA repair protein, N-terminal domain (N-Ada 10)"/>
    <property type="match status" value="1"/>
</dbReference>
<dbReference type="InterPro" id="IPR011257">
    <property type="entry name" value="DNA_glycosylase"/>
</dbReference>
<dbReference type="PANTHER" id="PTHR43003:SF13">
    <property type="entry name" value="DNA-3-METHYLADENINE GLYCOSYLASE 2"/>
    <property type="match status" value="1"/>
</dbReference>
<accession>A0ABV9JLC3</accession>
<dbReference type="PROSITE" id="PS00041">
    <property type="entry name" value="HTH_ARAC_FAMILY_1"/>
    <property type="match status" value="1"/>
</dbReference>
<evidence type="ECO:0000256" key="13">
    <source>
        <dbReference type="ARBA" id="ARBA00023204"/>
    </source>
</evidence>
<keyword evidence="10" id="KW-0238">DNA-binding</keyword>
<evidence type="ECO:0000256" key="12">
    <source>
        <dbReference type="ARBA" id="ARBA00023163"/>
    </source>
</evidence>
<keyword evidence="12" id="KW-0804">Transcription</keyword>
<dbReference type="InterPro" id="IPR051912">
    <property type="entry name" value="Alkylbase_DNA_Glycosylase/TA"/>
</dbReference>
<comment type="catalytic activity">
    <reaction evidence="1">
        <text>Hydrolysis of alkylated DNA, releasing 3-methyladenine, 3-methylguanine, 7-methylguanine and 7-methyladenine.</text>
        <dbReference type="EC" id="3.2.2.21"/>
    </reaction>
</comment>
<dbReference type="SUPFAM" id="SSF55945">
    <property type="entry name" value="TATA-box binding protein-like"/>
    <property type="match status" value="1"/>
</dbReference>
<dbReference type="InterPro" id="IPR018062">
    <property type="entry name" value="HTH_AraC-typ_CS"/>
</dbReference>
<dbReference type="SUPFAM" id="SSF46689">
    <property type="entry name" value="Homeodomain-like"/>
    <property type="match status" value="2"/>
</dbReference>